<gene>
    <name evidence="2" type="ORF">CHO01_37000</name>
    <name evidence="3" type="ORF">HNR08_003450</name>
</gene>
<dbReference type="Proteomes" id="UP000321723">
    <property type="component" value="Unassembled WGS sequence"/>
</dbReference>
<protein>
    <submittedName>
        <fullName evidence="2">Uncharacterized protein</fullName>
    </submittedName>
</protein>
<proteinExistence type="predicted"/>
<sequence>MTQPHSPESIGTTNGQPLPAPLLPQGISPSAAAMYFGRPANGRGITAQIFTEESWPMLSDEDRRALLARPGPVRPATLTHTLDDVIGAAPQREGRTHRPGQPGVGATVIARSLLADSTPESVEQEIRQTLAQLGLDATPERIERLARIHDAMAPTPSPEQNS</sequence>
<comment type="caution">
    <text evidence="2">The sequence shown here is derived from an EMBL/GenBank/DDBJ whole genome shotgun (WGS) entry which is preliminary data.</text>
</comment>
<dbReference type="EMBL" id="JACHDN010000001">
    <property type="protein sequence ID" value="MBB5474714.1"/>
    <property type="molecule type" value="Genomic_DNA"/>
</dbReference>
<dbReference type="RefSeq" id="WP_246803194.1">
    <property type="nucleotide sequence ID" value="NZ_BJVQ01000088.1"/>
</dbReference>
<organism evidence="2 4">
    <name type="scientific">Cellulomonas hominis</name>
    <dbReference type="NCBI Taxonomy" id="156981"/>
    <lineage>
        <taxon>Bacteria</taxon>
        <taxon>Bacillati</taxon>
        <taxon>Actinomycetota</taxon>
        <taxon>Actinomycetes</taxon>
        <taxon>Micrococcales</taxon>
        <taxon>Cellulomonadaceae</taxon>
        <taxon>Cellulomonas</taxon>
    </lineage>
</organism>
<feature type="compositionally biased region" description="Polar residues" evidence="1">
    <location>
        <begin position="1"/>
        <end position="16"/>
    </location>
</feature>
<evidence type="ECO:0000256" key="1">
    <source>
        <dbReference type="SAM" id="MobiDB-lite"/>
    </source>
</evidence>
<reference evidence="2 4" key="1">
    <citation type="submission" date="2019-07" db="EMBL/GenBank/DDBJ databases">
        <title>Whole genome shotgun sequence of Cellulomonas hominis NBRC 16055.</title>
        <authorList>
            <person name="Hosoyama A."/>
            <person name="Uohara A."/>
            <person name="Ohji S."/>
            <person name="Ichikawa N."/>
        </authorList>
    </citation>
    <scope>NUCLEOTIDE SEQUENCE [LARGE SCALE GENOMIC DNA]</scope>
    <source>
        <strain evidence="2 4">NBRC 16055</strain>
    </source>
</reference>
<keyword evidence="4" id="KW-1185">Reference proteome</keyword>
<dbReference type="AlphaFoldDB" id="A0A511FJ30"/>
<reference evidence="3 5" key="2">
    <citation type="submission" date="2020-08" db="EMBL/GenBank/DDBJ databases">
        <title>Sequencing the genomes of 1000 actinobacteria strains.</title>
        <authorList>
            <person name="Klenk H.-P."/>
        </authorList>
    </citation>
    <scope>NUCLEOTIDE SEQUENCE [LARGE SCALE GENOMIC DNA]</scope>
    <source>
        <strain evidence="3 5">DSM 9581</strain>
    </source>
</reference>
<dbReference type="EMBL" id="BJVQ01000088">
    <property type="protein sequence ID" value="GEL48584.1"/>
    <property type="molecule type" value="Genomic_DNA"/>
</dbReference>
<name>A0A511FJ30_9CELL</name>
<dbReference type="Proteomes" id="UP000564629">
    <property type="component" value="Unassembled WGS sequence"/>
</dbReference>
<evidence type="ECO:0000313" key="2">
    <source>
        <dbReference type="EMBL" id="GEL48584.1"/>
    </source>
</evidence>
<feature type="region of interest" description="Disordered" evidence="1">
    <location>
        <begin position="1"/>
        <end position="27"/>
    </location>
</feature>
<accession>A0A511FJ30</accession>
<evidence type="ECO:0000313" key="4">
    <source>
        <dbReference type="Proteomes" id="UP000321723"/>
    </source>
</evidence>
<evidence type="ECO:0000313" key="3">
    <source>
        <dbReference type="EMBL" id="MBB5474714.1"/>
    </source>
</evidence>
<evidence type="ECO:0000313" key="5">
    <source>
        <dbReference type="Proteomes" id="UP000564629"/>
    </source>
</evidence>